<dbReference type="InterPro" id="IPR011257">
    <property type="entry name" value="DNA_glycosylase"/>
</dbReference>
<evidence type="ECO:0000256" key="3">
    <source>
        <dbReference type="ARBA" id="ARBA00023204"/>
    </source>
</evidence>
<dbReference type="GO" id="GO:0006289">
    <property type="term" value="P:nucleotide-excision repair"/>
    <property type="evidence" value="ECO:0007669"/>
    <property type="project" value="TreeGrafter"/>
</dbReference>
<feature type="region of interest" description="Disordered" evidence="5">
    <location>
        <begin position="41"/>
        <end position="62"/>
    </location>
</feature>
<dbReference type="AlphaFoldDB" id="A0A7S4Q756"/>
<name>A0A7S4Q756_9DINO</name>
<feature type="region of interest" description="Disordered" evidence="5">
    <location>
        <begin position="394"/>
        <end position="413"/>
    </location>
</feature>
<proteinExistence type="predicted"/>
<dbReference type="PANTHER" id="PTHR43286">
    <property type="entry name" value="ENDONUCLEASE III-LIKE PROTEIN 1"/>
    <property type="match status" value="1"/>
</dbReference>
<keyword evidence="2" id="KW-0378">Hydrolase</keyword>
<dbReference type="GO" id="GO:0006285">
    <property type="term" value="P:base-excision repair, AP site formation"/>
    <property type="evidence" value="ECO:0007669"/>
    <property type="project" value="TreeGrafter"/>
</dbReference>
<dbReference type="PANTHER" id="PTHR43286:SF1">
    <property type="entry name" value="ENDONUCLEASE III-LIKE PROTEIN 1"/>
    <property type="match status" value="1"/>
</dbReference>
<evidence type="ECO:0008006" key="7">
    <source>
        <dbReference type="Google" id="ProtNLM"/>
    </source>
</evidence>
<evidence type="ECO:0000256" key="4">
    <source>
        <dbReference type="ARBA" id="ARBA00023295"/>
    </source>
</evidence>
<protein>
    <recommendedName>
        <fullName evidence="7">HhH-GPD domain-containing protein</fullName>
    </recommendedName>
</protein>
<evidence type="ECO:0000256" key="5">
    <source>
        <dbReference type="SAM" id="MobiDB-lite"/>
    </source>
</evidence>
<dbReference type="GO" id="GO:0000703">
    <property type="term" value="F:oxidized pyrimidine nucleobase lesion DNA N-glycosylase activity"/>
    <property type="evidence" value="ECO:0007669"/>
    <property type="project" value="TreeGrafter"/>
</dbReference>
<dbReference type="EMBL" id="HBNR01021259">
    <property type="protein sequence ID" value="CAE4574535.1"/>
    <property type="molecule type" value="Transcribed_RNA"/>
</dbReference>
<dbReference type="SUPFAM" id="SSF48150">
    <property type="entry name" value="DNA-glycosylase"/>
    <property type="match status" value="1"/>
</dbReference>
<dbReference type="Gene3D" id="1.10.340.30">
    <property type="entry name" value="Hypothetical protein, domain 2"/>
    <property type="match status" value="1"/>
</dbReference>
<dbReference type="GO" id="GO:0003906">
    <property type="term" value="F:DNA-(apurinic or apyrimidinic site) endonuclease activity"/>
    <property type="evidence" value="ECO:0007669"/>
    <property type="project" value="TreeGrafter"/>
</dbReference>
<accession>A0A7S4Q756</accession>
<gene>
    <name evidence="6" type="ORF">AMON00008_LOCUS14154</name>
</gene>
<keyword evidence="4" id="KW-0326">Glycosidase</keyword>
<organism evidence="6">
    <name type="scientific">Alexandrium monilatum</name>
    <dbReference type="NCBI Taxonomy" id="311494"/>
    <lineage>
        <taxon>Eukaryota</taxon>
        <taxon>Sar</taxon>
        <taxon>Alveolata</taxon>
        <taxon>Dinophyceae</taxon>
        <taxon>Gonyaulacales</taxon>
        <taxon>Pyrocystaceae</taxon>
        <taxon>Alexandrium</taxon>
    </lineage>
</organism>
<evidence type="ECO:0000256" key="2">
    <source>
        <dbReference type="ARBA" id="ARBA00022801"/>
    </source>
</evidence>
<keyword evidence="3" id="KW-0234">DNA repair</keyword>
<feature type="region of interest" description="Disordered" evidence="5">
    <location>
        <begin position="74"/>
        <end position="106"/>
    </location>
</feature>
<reference evidence="6" key="1">
    <citation type="submission" date="2021-01" db="EMBL/GenBank/DDBJ databases">
        <authorList>
            <person name="Corre E."/>
            <person name="Pelletier E."/>
            <person name="Niang G."/>
            <person name="Scheremetjew M."/>
            <person name="Finn R."/>
            <person name="Kale V."/>
            <person name="Holt S."/>
            <person name="Cochrane G."/>
            <person name="Meng A."/>
            <person name="Brown T."/>
            <person name="Cohen L."/>
        </authorList>
    </citation>
    <scope>NUCLEOTIDE SEQUENCE</scope>
    <source>
        <strain evidence="6">CCMP3105</strain>
    </source>
</reference>
<evidence type="ECO:0000256" key="1">
    <source>
        <dbReference type="ARBA" id="ARBA00022763"/>
    </source>
</evidence>
<sequence length="413" mass="44156">MSVTRRRPVPGVVAAGLVRLFAPPKRCRVGASGEFVVADSDSEREVEVSPADAGPPPMCTSQTEVQSLSCNLRASGRGQAPDGWARPLRERPASENEPVAFESEPDVQHEVALGADVRLEVPQAGHPAADFSSSDSECVVVDDVSPIQGHRGQQHAGSRGTAQAEADDWVQEPVVAAADGLFDEFKFDQPAGRCPGPRMPHLQVRGCRSRLPRCGSLTPPPELARHVAWPRRAAKARCRTAEGGEEDLASAPSELRLQVLQKWRDMAGSAPSHRALRLQLLVAAILHPKTSEAIVRGSMGKLLVWGEAHQDPPRPRGLGAELLAATEPRTLEELWEGLHWHKVKAARVVAAAAALEARWGGTVPSLKEELITLPGIGPKLANILSFVLDGLAPDRPTSSQPVEASPSAAPEDE</sequence>
<keyword evidence="1" id="KW-0227">DNA damage</keyword>
<dbReference type="GO" id="GO:0005634">
    <property type="term" value="C:nucleus"/>
    <property type="evidence" value="ECO:0007669"/>
    <property type="project" value="TreeGrafter"/>
</dbReference>
<evidence type="ECO:0000313" key="6">
    <source>
        <dbReference type="EMBL" id="CAE4574535.1"/>
    </source>
</evidence>